<keyword evidence="6" id="KW-1185">Reference proteome</keyword>
<dbReference type="Gene3D" id="1.10.150.130">
    <property type="match status" value="1"/>
</dbReference>
<dbReference type="SUPFAM" id="SSF56349">
    <property type="entry name" value="DNA breaking-rejoining enzymes"/>
    <property type="match status" value="1"/>
</dbReference>
<evidence type="ECO:0000313" key="6">
    <source>
        <dbReference type="Proteomes" id="UP000298173"/>
    </source>
</evidence>
<comment type="similarity">
    <text evidence="1">Belongs to the 'phage' integrase family.</text>
</comment>
<dbReference type="InterPro" id="IPR011010">
    <property type="entry name" value="DNA_brk_join_enz"/>
</dbReference>
<evidence type="ECO:0000256" key="1">
    <source>
        <dbReference type="ARBA" id="ARBA00008857"/>
    </source>
</evidence>
<dbReference type="GO" id="GO:0006310">
    <property type="term" value="P:DNA recombination"/>
    <property type="evidence" value="ECO:0007669"/>
    <property type="project" value="UniProtKB-KW"/>
</dbReference>
<dbReference type="EMBL" id="SOEY01000001">
    <property type="protein sequence ID" value="TFB77907.1"/>
    <property type="molecule type" value="Genomic_DNA"/>
</dbReference>
<gene>
    <name evidence="5" type="ORF">E3O06_00025</name>
</gene>
<evidence type="ECO:0000256" key="3">
    <source>
        <dbReference type="ARBA" id="ARBA00023172"/>
    </source>
</evidence>
<dbReference type="InterPro" id="IPR010998">
    <property type="entry name" value="Integrase_recombinase_N"/>
</dbReference>
<protein>
    <recommendedName>
        <fullName evidence="4">Tyr recombinase domain-containing protein</fullName>
    </recommendedName>
</protein>
<accession>A0A4R8V611</accession>
<keyword evidence="2" id="KW-0238">DNA-binding</keyword>
<dbReference type="AlphaFoldDB" id="A0A4R8V611"/>
<dbReference type="Gene3D" id="1.10.443.10">
    <property type="entry name" value="Intergrase catalytic core"/>
    <property type="match status" value="1"/>
</dbReference>
<dbReference type="InterPro" id="IPR013762">
    <property type="entry name" value="Integrase-like_cat_sf"/>
</dbReference>
<dbReference type="RefSeq" id="WP_134501009.1">
    <property type="nucleotide sequence ID" value="NZ_SOEY01000001.1"/>
</dbReference>
<dbReference type="InterPro" id="IPR050090">
    <property type="entry name" value="Tyrosine_recombinase_XerCD"/>
</dbReference>
<dbReference type="Proteomes" id="UP000298173">
    <property type="component" value="Unassembled WGS sequence"/>
</dbReference>
<dbReference type="InterPro" id="IPR002104">
    <property type="entry name" value="Integrase_catalytic"/>
</dbReference>
<dbReference type="Pfam" id="PF00589">
    <property type="entry name" value="Phage_integrase"/>
    <property type="match status" value="1"/>
</dbReference>
<comment type="caution">
    <text evidence="5">The sequence shown here is derived from an EMBL/GenBank/DDBJ whole genome shotgun (WGS) entry which is preliminary data.</text>
</comment>
<evidence type="ECO:0000313" key="5">
    <source>
        <dbReference type="EMBL" id="TFB77907.1"/>
    </source>
</evidence>
<feature type="domain" description="Tyr recombinase" evidence="4">
    <location>
        <begin position="154"/>
        <end position="303"/>
    </location>
</feature>
<dbReference type="GO" id="GO:0015074">
    <property type="term" value="P:DNA integration"/>
    <property type="evidence" value="ECO:0007669"/>
    <property type="project" value="InterPro"/>
</dbReference>
<name>A0A4R8V611_9MICO</name>
<organism evidence="5 6">
    <name type="scientific">Cryobacterium glaciale</name>
    <dbReference type="NCBI Taxonomy" id="1259145"/>
    <lineage>
        <taxon>Bacteria</taxon>
        <taxon>Bacillati</taxon>
        <taxon>Actinomycetota</taxon>
        <taxon>Actinomycetes</taxon>
        <taxon>Micrococcales</taxon>
        <taxon>Microbacteriaceae</taxon>
        <taxon>Cryobacterium</taxon>
    </lineage>
</organism>
<dbReference type="PANTHER" id="PTHR30349">
    <property type="entry name" value="PHAGE INTEGRASE-RELATED"/>
    <property type="match status" value="1"/>
</dbReference>
<keyword evidence="3" id="KW-0233">DNA recombination</keyword>
<evidence type="ECO:0000259" key="4">
    <source>
        <dbReference type="Pfam" id="PF00589"/>
    </source>
</evidence>
<proteinExistence type="inferred from homology"/>
<dbReference type="PANTHER" id="PTHR30349:SF64">
    <property type="entry name" value="PROPHAGE INTEGRASE INTD-RELATED"/>
    <property type="match status" value="1"/>
</dbReference>
<sequence>MTIRPEFTTAIEKIEPETLVRDAIALWLRSIDGDPLRRAQTRDAYRQTARRSLLLKYGNTEVGNLDAGRLKRYFTTLAQTQPSLARRARWMLQQVLADAVLDKALPHNLVMDTPKVKRPEHEQPEVLSIEDFQQMRQLIVDWRTARAGRGGAQRDRSFVLTDVVEILGGTALRINELLGLRHSDVDYEQGTVAVCGTLVELDGLGLKFQPRTKTPAGMRTITLPRFALDALQRQAKLNGHAENIFSTGTGNFVNSHNIARSWRAARTESPLVWAEMKSLRASVATWIENESGLAAASAQLGHAVAVVGGSKVTAKYYIGKKGRKIVDNSGILGDLVGPNVANESGD</sequence>
<dbReference type="GO" id="GO:0003677">
    <property type="term" value="F:DNA binding"/>
    <property type="evidence" value="ECO:0007669"/>
    <property type="project" value="UniProtKB-KW"/>
</dbReference>
<evidence type="ECO:0000256" key="2">
    <source>
        <dbReference type="ARBA" id="ARBA00023125"/>
    </source>
</evidence>
<reference evidence="5 6" key="1">
    <citation type="submission" date="2019-03" db="EMBL/GenBank/DDBJ databases">
        <title>Genomics of glacier-inhabiting Cryobacterium strains.</title>
        <authorList>
            <person name="Liu Q."/>
            <person name="Xin Y.-H."/>
        </authorList>
    </citation>
    <scope>NUCLEOTIDE SEQUENCE [LARGE SCALE GENOMIC DNA]</scope>
    <source>
        <strain evidence="5 6">HLT2-23</strain>
    </source>
</reference>
<dbReference type="OrthoDB" id="4326943at2"/>